<keyword evidence="9" id="KW-0670">Pyruvate</keyword>
<dbReference type="PANTHER" id="PTHR30352:SF5">
    <property type="entry name" value="PYRUVATE FORMATE-LYASE 1-ACTIVATING ENZYME"/>
    <property type="match status" value="1"/>
</dbReference>
<dbReference type="RefSeq" id="WP_113887740.1">
    <property type="nucleotide sequence ID" value="NZ_QNRK01000002.1"/>
</dbReference>
<dbReference type="NCBIfam" id="TIGR04337">
    <property type="entry name" value="AmmeMemoSam_rS"/>
    <property type="match status" value="1"/>
</dbReference>
<keyword evidence="10" id="KW-1185">Reference proteome</keyword>
<dbReference type="GO" id="GO:0006006">
    <property type="term" value="P:glucose metabolic process"/>
    <property type="evidence" value="ECO:0007669"/>
    <property type="project" value="UniProtKB-KW"/>
</dbReference>
<dbReference type="InterPro" id="IPR034457">
    <property type="entry name" value="Organic_radical-activating"/>
</dbReference>
<keyword evidence="1" id="KW-0004">4Fe-4S</keyword>
<keyword evidence="9" id="KW-0456">Lyase</keyword>
<dbReference type="GO" id="GO:0046872">
    <property type="term" value="F:metal ion binding"/>
    <property type="evidence" value="ECO:0007669"/>
    <property type="project" value="UniProtKB-KW"/>
</dbReference>
<protein>
    <submittedName>
        <fullName evidence="9">Pyruvate formate lyase activating enzyme</fullName>
    </submittedName>
</protein>
<dbReference type="AlphaFoldDB" id="A0A366FSL1"/>
<evidence type="ECO:0000256" key="5">
    <source>
        <dbReference type="ARBA" id="ARBA00023004"/>
    </source>
</evidence>
<feature type="domain" description="Radical SAM core" evidence="8">
    <location>
        <begin position="79"/>
        <end position="290"/>
    </location>
</feature>
<dbReference type="GO" id="GO:0051539">
    <property type="term" value="F:4 iron, 4 sulfur cluster binding"/>
    <property type="evidence" value="ECO:0007669"/>
    <property type="project" value="UniProtKB-KW"/>
</dbReference>
<keyword evidence="2" id="KW-0119">Carbohydrate metabolism</keyword>
<dbReference type="EMBL" id="QNRK01000002">
    <property type="protein sequence ID" value="RBP17557.1"/>
    <property type="molecule type" value="Genomic_DNA"/>
</dbReference>
<dbReference type="InterPro" id="IPR007197">
    <property type="entry name" value="rSAM"/>
</dbReference>
<dbReference type="PROSITE" id="PS51918">
    <property type="entry name" value="RADICAL_SAM"/>
    <property type="match status" value="1"/>
</dbReference>
<dbReference type="InterPro" id="IPR013785">
    <property type="entry name" value="Aldolase_TIM"/>
</dbReference>
<dbReference type="InterPro" id="IPR058240">
    <property type="entry name" value="rSAM_sf"/>
</dbReference>
<organism evidence="9 10">
    <name type="scientific">Roseiarcus fermentans</name>
    <dbReference type="NCBI Taxonomy" id="1473586"/>
    <lineage>
        <taxon>Bacteria</taxon>
        <taxon>Pseudomonadati</taxon>
        <taxon>Pseudomonadota</taxon>
        <taxon>Alphaproteobacteria</taxon>
        <taxon>Hyphomicrobiales</taxon>
        <taxon>Roseiarcaceae</taxon>
        <taxon>Roseiarcus</taxon>
    </lineage>
</organism>
<comment type="cofactor">
    <cofactor evidence="7">
        <name>[4Fe-4S] cluster</name>
        <dbReference type="ChEBI" id="CHEBI:49883"/>
    </cofactor>
    <text evidence="7">Binds 1 [4Fe-4S] cluster. The cluster is coordinated with 3 cysteines and an exchangeable S-adenosyl-L-methionine.</text>
</comment>
<evidence type="ECO:0000256" key="1">
    <source>
        <dbReference type="ARBA" id="ARBA00022485"/>
    </source>
</evidence>
<evidence type="ECO:0000313" key="10">
    <source>
        <dbReference type="Proteomes" id="UP000253529"/>
    </source>
</evidence>
<dbReference type="GO" id="GO:0016829">
    <property type="term" value="F:lyase activity"/>
    <property type="evidence" value="ECO:0007669"/>
    <property type="project" value="UniProtKB-KW"/>
</dbReference>
<dbReference type="PANTHER" id="PTHR30352">
    <property type="entry name" value="PYRUVATE FORMATE-LYASE-ACTIVATING ENZYME"/>
    <property type="match status" value="1"/>
</dbReference>
<dbReference type="InterPro" id="IPR016431">
    <property type="entry name" value="Pyrv-formate_lyase-activ_prd"/>
</dbReference>
<evidence type="ECO:0000256" key="3">
    <source>
        <dbReference type="ARBA" id="ARBA00022691"/>
    </source>
</evidence>
<dbReference type="SFLD" id="SFLDG01101">
    <property type="entry name" value="Uncharacterised_Radical_SAM_Su"/>
    <property type="match status" value="1"/>
</dbReference>
<dbReference type="PIRSF" id="PIRSF004869">
    <property type="entry name" value="PflX_prd"/>
    <property type="match status" value="1"/>
</dbReference>
<dbReference type="CDD" id="cd01335">
    <property type="entry name" value="Radical_SAM"/>
    <property type="match status" value="1"/>
</dbReference>
<name>A0A366FSL1_9HYPH</name>
<feature type="binding site" evidence="7">
    <location>
        <position position="101"/>
    </location>
    <ligand>
        <name>[4Fe-4S] cluster</name>
        <dbReference type="ChEBI" id="CHEBI:49883"/>
        <note>4Fe-4S-S-AdoMet</note>
    </ligand>
</feature>
<evidence type="ECO:0000256" key="7">
    <source>
        <dbReference type="PIRSR" id="PIRSR004869-50"/>
    </source>
</evidence>
<evidence type="ECO:0000313" key="9">
    <source>
        <dbReference type="EMBL" id="RBP17557.1"/>
    </source>
</evidence>
<evidence type="ECO:0000256" key="4">
    <source>
        <dbReference type="ARBA" id="ARBA00022723"/>
    </source>
</evidence>
<dbReference type="Pfam" id="PF04055">
    <property type="entry name" value="Radical_SAM"/>
    <property type="match status" value="1"/>
</dbReference>
<dbReference type="OrthoDB" id="9812439at2"/>
<keyword evidence="4 7" id="KW-0479">Metal-binding</keyword>
<keyword evidence="5 7" id="KW-0408">Iron</keyword>
<dbReference type="Proteomes" id="UP000253529">
    <property type="component" value="Unassembled WGS sequence"/>
</dbReference>
<dbReference type="SUPFAM" id="SSF102114">
    <property type="entry name" value="Radical SAM enzymes"/>
    <property type="match status" value="1"/>
</dbReference>
<gene>
    <name evidence="9" type="ORF">DFR50_10248</name>
</gene>
<keyword evidence="2" id="KW-0313">Glucose metabolism</keyword>
<feature type="binding site" evidence="7">
    <location>
        <position position="94"/>
    </location>
    <ligand>
        <name>[4Fe-4S] cluster</name>
        <dbReference type="ChEBI" id="CHEBI:49883"/>
        <note>4Fe-4S-S-AdoMet</note>
    </ligand>
</feature>
<dbReference type="Gene3D" id="3.20.20.70">
    <property type="entry name" value="Aldolase class I"/>
    <property type="match status" value="1"/>
</dbReference>
<accession>A0A366FSL1</accession>
<evidence type="ECO:0000256" key="2">
    <source>
        <dbReference type="ARBA" id="ARBA00022526"/>
    </source>
</evidence>
<evidence type="ECO:0000259" key="8">
    <source>
        <dbReference type="PROSITE" id="PS51918"/>
    </source>
</evidence>
<feature type="binding site" evidence="7">
    <location>
        <position position="98"/>
    </location>
    <ligand>
        <name>[4Fe-4S] cluster</name>
        <dbReference type="ChEBI" id="CHEBI:49883"/>
        <note>4Fe-4S-S-AdoMet</note>
    </ligand>
</feature>
<evidence type="ECO:0000256" key="6">
    <source>
        <dbReference type="ARBA" id="ARBA00023014"/>
    </source>
</evidence>
<reference evidence="9 10" key="1">
    <citation type="submission" date="2018-06" db="EMBL/GenBank/DDBJ databases">
        <title>Genomic Encyclopedia of Type Strains, Phase IV (KMG-IV): sequencing the most valuable type-strain genomes for metagenomic binning, comparative biology and taxonomic classification.</title>
        <authorList>
            <person name="Goeker M."/>
        </authorList>
    </citation>
    <scope>NUCLEOTIDE SEQUENCE [LARGE SCALE GENOMIC DNA]</scope>
    <source>
        <strain evidence="9 10">DSM 24875</strain>
    </source>
</reference>
<sequence length="369" mass="40457">MDGQESINEVGVPVDFWTTLDDGRIECRVCPRFCRMRAGQRGLCFVRRAREDGEGMELTGYGRSTGFCVDPIEKKPLNHFLPGSSVLSFGTAGCNLACAFCQNWDISKSRETARLSAVAMPDTIARAAQQLGCASVAYTYNDPTIFLEYAVDTAAACRARGVKNVAVTAGFICAAPREKLFAAMDAANVDLKAFSERFYEKRCAGKLAPVLDTLKYLVHETSVWTEITTLLIPGENDGDEELDALTKWVARELNPDVPLHFTAFHPDYHMRETPPTPLGTLQRARAIGIGNGLHHVYVGNLRDPAREATLCPTCGTRCIGRDRYAITEYRLDAAGRCPGCGTKMAGVFTDRPGAWGSRRLPVAIERYAA</sequence>
<dbReference type="InterPro" id="IPR027596">
    <property type="entry name" value="AmmeMemoSam_rS"/>
</dbReference>
<keyword evidence="6 7" id="KW-0411">Iron-sulfur</keyword>
<proteinExistence type="predicted"/>
<keyword evidence="3 7" id="KW-0949">S-adenosyl-L-methionine</keyword>
<comment type="caution">
    <text evidence="9">The sequence shown here is derived from an EMBL/GenBank/DDBJ whole genome shotgun (WGS) entry which is preliminary data.</text>
</comment>
<dbReference type="SFLD" id="SFLDS00029">
    <property type="entry name" value="Radical_SAM"/>
    <property type="match status" value="1"/>
</dbReference>